<feature type="compositionally biased region" description="Acidic residues" evidence="1">
    <location>
        <begin position="607"/>
        <end position="617"/>
    </location>
</feature>
<name>A0AA36JMD2_9DINO</name>
<feature type="compositionally biased region" description="Acidic residues" evidence="1">
    <location>
        <begin position="297"/>
        <end position="306"/>
    </location>
</feature>
<accession>A0AA36JMD2</accession>
<proteinExistence type="predicted"/>
<feature type="compositionally biased region" description="Pro residues" evidence="1">
    <location>
        <begin position="582"/>
        <end position="601"/>
    </location>
</feature>
<organism evidence="2 3">
    <name type="scientific">Effrenium voratum</name>
    <dbReference type="NCBI Taxonomy" id="2562239"/>
    <lineage>
        <taxon>Eukaryota</taxon>
        <taxon>Sar</taxon>
        <taxon>Alveolata</taxon>
        <taxon>Dinophyceae</taxon>
        <taxon>Suessiales</taxon>
        <taxon>Symbiodiniaceae</taxon>
        <taxon>Effrenium</taxon>
    </lineage>
</organism>
<dbReference type="EMBL" id="CAUJNA010003738">
    <property type="protein sequence ID" value="CAJ1408887.1"/>
    <property type="molecule type" value="Genomic_DNA"/>
</dbReference>
<protein>
    <submittedName>
        <fullName evidence="2">Uncharacterized protein</fullName>
    </submittedName>
</protein>
<feature type="compositionally biased region" description="Basic and acidic residues" evidence="1">
    <location>
        <begin position="322"/>
        <end position="331"/>
    </location>
</feature>
<feature type="compositionally biased region" description="Basic and acidic residues" evidence="1">
    <location>
        <begin position="287"/>
        <end position="296"/>
    </location>
</feature>
<keyword evidence="3" id="KW-1185">Reference proteome</keyword>
<comment type="caution">
    <text evidence="2">The sequence shown here is derived from an EMBL/GenBank/DDBJ whole genome shotgun (WGS) entry which is preliminary data.</text>
</comment>
<gene>
    <name evidence="2" type="ORF">EVOR1521_LOCUS30120</name>
</gene>
<feature type="compositionally biased region" description="Low complexity" evidence="1">
    <location>
        <begin position="503"/>
        <end position="522"/>
    </location>
</feature>
<feature type="compositionally biased region" description="Polar residues" evidence="1">
    <location>
        <begin position="425"/>
        <end position="442"/>
    </location>
</feature>
<evidence type="ECO:0000313" key="3">
    <source>
        <dbReference type="Proteomes" id="UP001178507"/>
    </source>
</evidence>
<feature type="compositionally biased region" description="Acidic residues" evidence="1">
    <location>
        <begin position="524"/>
        <end position="544"/>
    </location>
</feature>
<feature type="compositionally biased region" description="Basic and acidic residues" evidence="1">
    <location>
        <begin position="184"/>
        <end position="194"/>
    </location>
</feature>
<sequence length="685" mass="74340">MPRQSDVRIEIEHHFENTFHTTYAVERYSEYAQQVQRQMNVQLESRDINVQVVTNPGPPKGFSPFWSCQGWFTSTKGEKVRYPRLGAFEVFAEISKDFAPKSGLPPRMQLWSKLCSHRWPDPTRLAEKLAELLSSGRENEDVSEEVRALNNRWTHPEVPEKPKVIPHAPMFFGLTPRGGTPTPVERRIPGEKRSANSSPRPSSAFATMGGSSLMVSPGKIRPSSAKQMRSLQDHEPASEPATPKETPQKSPDVPAFGGFEERFEDDQDNPPSFRDSGAAAPASAPEKQPEKEKDAYYDEFEDEGDPPESAPVPASPAPASPRKKEYVEDLAQRLLQKHGSSAKPAELLRRPMQPFDPEEPLDETVFKTKLYHLGVFSEPFGGFSFAGLFLEIAAGTPPTARLGDLIEHLKPFFPSDAAQADKDTTSSTIPTSVSFSPETTKVTLPAAEAEEDKSDYGSDFEEDQSPKSAAPGAAPAPAAPAPATPAPAAVVAPAPAPAPTPAAAPAAPTTLAYTAPAALAAPMSEEEEFEEEGEEIEIPLDDSTEQPLSRPAPAPEDDRVGAVKHYSTDDFEDVSEEALPAPSAPAPVRPAVPAAAPPAGPPVLVEENSDMDPDYNEEFEVQSDDGEIAASPVPVELEDPAESISEDEVFADPVREGTRMHDYAENFDSFSDGISEVNEDEDMLQ</sequence>
<reference evidence="2" key="1">
    <citation type="submission" date="2023-08" db="EMBL/GenBank/DDBJ databases">
        <authorList>
            <person name="Chen Y."/>
            <person name="Shah S."/>
            <person name="Dougan E. K."/>
            <person name="Thang M."/>
            <person name="Chan C."/>
        </authorList>
    </citation>
    <scope>NUCLEOTIDE SEQUENCE</scope>
</reference>
<evidence type="ECO:0000313" key="2">
    <source>
        <dbReference type="EMBL" id="CAJ1408887.1"/>
    </source>
</evidence>
<feature type="region of interest" description="Disordered" evidence="1">
    <location>
        <begin position="172"/>
        <end position="360"/>
    </location>
</feature>
<feature type="region of interest" description="Disordered" evidence="1">
    <location>
        <begin position="666"/>
        <end position="685"/>
    </location>
</feature>
<feature type="compositionally biased region" description="Acidic residues" evidence="1">
    <location>
        <begin position="448"/>
        <end position="463"/>
    </location>
</feature>
<feature type="compositionally biased region" description="Pro residues" evidence="1">
    <location>
        <begin position="308"/>
        <end position="319"/>
    </location>
</feature>
<dbReference type="Proteomes" id="UP001178507">
    <property type="component" value="Unassembled WGS sequence"/>
</dbReference>
<evidence type="ECO:0000256" key="1">
    <source>
        <dbReference type="SAM" id="MobiDB-lite"/>
    </source>
</evidence>
<dbReference type="AlphaFoldDB" id="A0AA36JMD2"/>
<feature type="compositionally biased region" description="Low complexity" evidence="1">
    <location>
        <begin position="195"/>
        <end position="204"/>
    </location>
</feature>
<feature type="region of interest" description="Disordered" evidence="1">
    <location>
        <begin position="417"/>
        <end position="617"/>
    </location>
</feature>